<organism evidence="3 4">
    <name type="scientific">Geomicrobium sediminis</name>
    <dbReference type="NCBI Taxonomy" id="1347788"/>
    <lineage>
        <taxon>Bacteria</taxon>
        <taxon>Bacillati</taxon>
        <taxon>Bacillota</taxon>
        <taxon>Bacilli</taxon>
        <taxon>Bacillales</taxon>
        <taxon>Geomicrobium</taxon>
    </lineage>
</organism>
<dbReference type="EMBL" id="JAFBEC010000009">
    <property type="protein sequence ID" value="MBM7634146.1"/>
    <property type="molecule type" value="Genomic_DNA"/>
</dbReference>
<dbReference type="PIRSF" id="PIRSF017082">
    <property type="entry name" value="YflP"/>
    <property type="match status" value="1"/>
</dbReference>
<dbReference type="Pfam" id="PF03401">
    <property type="entry name" value="TctC"/>
    <property type="match status" value="1"/>
</dbReference>
<evidence type="ECO:0000256" key="2">
    <source>
        <dbReference type="SAM" id="SignalP"/>
    </source>
</evidence>
<dbReference type="Gene3D" id="3.40.190.150">
    <property type="entry name" value="Bordetella uptake gene, domain 1"/>
    <property type="match status" value="1"/>
</dbReference>
<dbReference type="Gene3D" id="3.40.190.10">
    <property type="entry name" value="Periplasmic binding protein-like II"/>
    <property type="match status" value="1"/>
</dbReference>
<proteinExistence type="inferred from homology"/>
<keyword evidence="3" id="KW-0675">Receptor</keyword>
<dbReference type="CDD" id="cd07012">
    <property type="entry name" value="PBP2_Bug_TTT"/>
    <property type="match status" value="1"/>
</dbReference>
<feature type="signal peptide" evidence="2">
    <location>
        <begin position="1"/>
        <end position="21"/>
    </location>
</feature>
<dbReference type="PANTHER" id="PTHR42928">
    <property type="entry name" value="TRICARBOXYLATE-BINDING PROTEIN"/>
    <property type="match status" value="1"/>
</dbReference>
<feature type="chain" id="PRO_5045718030" evidence="2">
    <location>
        <begin position="22"/>
        <end position="324"/>
    </location>
</feature>
<dbReference type="RefSeq" id="WP_204698904.1">
    <property type="nucleotide sequence ID" value="NZ_JAFBEC010000009.1"/>
</dbReference>
<name>A0ABS2PGS0_9BACL</name>
<dbReference type="Proteomes" id="UP000741863">
    <property type="component" value="Unassembled WGS sequence"/>
</dbReference>
<evidence type="ECO:0000256" key="1">
    <source>
        <dbReference type="ARBA" id="ARBA00006987"/>
    </source>
</evidence>
<reference evidence="3 4" key="1">
    <citation type="submission" date="2021-01" db="EMBL/GenBank/DDBJ databases">
        <title>Genomic Encyclopedia of Type Strains, Phase IV (KMG-IV): sequencing the most valuable type-strain genomes for metagenomic binning, comparative biology and taxonomic classification.</title>
        <authorList>
            <person name="Goeker M."/>
        </authorList>
    </citation>
    <scope>NUCLEOTIDE SEQUENCE [LARGE SCALE GENOMIC DNA]</scope>
    <source>
        <strain evidence="3 4">DSM 25540</strain>
    </source>
</reference>
<comment type="similarity">
    <text evidence="1">Belongs to the UPF0065 (bug) family.</text>
</comment>
<protein>
    <submittedName>
        <fullName evidence="3">Tripartite-type tricarboxylate transporter receptor subunit TctC</fullName>
    </submittedName>
</protein>
<dbReference type="InterPro" id="IPR042100">
    <property type="entry name" value="Bug_dom1"/>
</dbReference>
<dbReference type="SUPFAM" id="SSF53850">
    <property type="entry name" value="Periplasmic binding protein-like II"/>
    <property type="match status" value="1"/>
</dbReference>
<keyword evidence="2" id="KW-0732">Signal</keyword>
<sequence length="324" mass="35961">MWKPVLISLPILLLVACNSSASSEGTEFPTERMELIAPASPGGGWDMTARSVHRAMTSDDIITQDFNVENMPGGGGEVGWQYLQRQDAHSTSVNSSLLLTNNLLGQSDLSYEDFTPIVMLLTEWIAWATATNADVQDADELITQLQDDPESLIFGLSPALGSGYHLSMSQIAMLSGVEPRDLQVLVYDSGGEAMNALLGGHIDILVNSMSVLSSQYEAGEIDIHAVTSPERLEMFPDVPTWQELGVDIEFPHWRGVMGPPDMSEEEIAQYDEWFGEMAESEQWQRDLESNMFFDFYMDSAETKDFLEEQNELFNDIIESVGLMP</sequence>
<dbReference type="PANTHER" id="PTHR42928:SF3">
    <property type="entry name" value="UPF0065 PROTEIN YFLP"/>
    <property type="match status" value="1"/>
</dbReference>
<evidence type="ECO:0000313" key="4">
    <source>
        <dbReference type="Proteomes" id="UP000741863"/>
    </source>
</evidence>
<comment type="caution">
    <text evidence="3">The sequence shown here is derived from an EMBL/GenBank/DDBJ whole genome shotgun (WGS) entry which is preliminary data.</text>
</comment>
<gene>
    <name evidence="3" type="ORF">JOD17_003246</name>
</gene>
<dbReference type="InterPro" id="IPR005064">
    <property type="entry name" value="BUG"/>
</dbReference>
<evidence type="ECO:0000313" key="3">
    <source>
        <dbReference type="EMBL" id="MBM7634146.1"/>
    </source>
</evidence>
<accession>A0ABS2PGS0</accession>
<dbReference type="PROSITE" id="PS51257">
    <property type="entry name" value="PROKAR_LIPOPROTEIN"/>
    <property type="match status" value="1"/>
</dbReference>
<keyword evidence="4" id="KW-1185">Reference proteome</keyword>